<reference evidence="2 3" key="1">
    <citation type="submission" date="2017-07" db="EMBL/GenBank/DDBJ databases">
        <title>Whole genome sequence of Azospirillum brasilense 2A1, a potential biofertilizer strain.</title>
        <authorList>
            <person name="Fontana C.A."/>
            <person name="Toffoli L.M."/>
            <person name="Salazar S.M."/>
            <person name="Puglisi E."/>
            <person name="Pedraza R."/>
            <person name="Bassi D."/>
            <person name="Cocconcelli P.S."/>
        </authorList>
    </citation>
    <scope>NUCLEOTIDE SEQUENCE [LARGE SCALE GENOMIC DNA]</scope>
    <source>
        <strain evidence="2 3">2A1</strain>
    </source>
</reference>
<evidence type="ECO:0000313" key="3">
    <source>
        <dbReference type="Proteomes" id="UP000215367"/>
    </source>
</evidence>
<evidence type="ECO:0000256" key="1">
    <source>
        <dbReference type="SAM" id="MobiDB-lite"/>
    </source>
</evidence>
<organism evidence="2 3">
    <name type="scientific">Azospirillum brasilense</name>
    <dbReference type="NCBI Taxonomy" id="192"/>
    <lineage>
        <taxon>Bacteria</taxon>
        <taxon>Pseudomonadati</taxon>
        <taxon>Pseudomonadota</taxon>
        <taxon>Alphaproteobacteria</taxon>
        <taxon>Rhodospirillales</taxon>
        <taxon>Azospirillaceae</taxon>
        <taxon>Azospirillum</taxon>
    </lineage>
</organism>
<feature type="compositionally biased region" description="Low complexity" evidence="1">
    <location>
        <begin position="51"/>
        <end position="61"/>
    </location>
</feature>
<protein>
    <recommendedName>
        <fullName evidence="4">DUF1289 domain-containing protein</fullName>
    </recommendedName>
</protein>
<dbReference type="Pfam" id="PF06945">
    <property type="entry name" value="DUF1289"/>
    <property type="match status" value="1"/>
</dbReference>
<name>A0A235HJ39_AZOBR</name>
<evidence type="ECO:0008006" key="4">
    <source>
        <dbReference type="Google" id="ProtNLM"/>
    </source>
</evidence>
<dbReference type="InterPro" id="IPR010710">
    <property type="entry name" value="DUF1289"/>
</dbReference>
<feature type="region of interest" description="Disordered" evidence="1">
    <location>
        <begin position="41"/>
        <end position="61"/>
    </location>
</feature>
<proteinExistence type="predicted"/>
<comment type="caution">
    <text evidence="2">The sequence shown here is derived from an EMBL/GenBank/DDBJ whole genome shotgun (WGS) entry which is preliminary data.</text>
</comment>
<gene>
    <name evidence="2" type="ORF">CHT98_03620</name>
</gene>
<dbReference type="RefSeq" id="WP_094301905.1">
    <property type="nucleotide sequence ID" value="NZ_NOWT01000002.1"/>
</dbReference>
<dbReference type="Proteomes" id="UP000215367">
    <property type="component" value="Unassembled WGS sequence"/>
</dbReference>
<dbReference type="AlphaFoldDB" id="A0A235HJ39"/>
<evidence type="ECO:0000313" key="2">
    <source>
        <dbReference type="EMBL" id="OYD85850.1"/>
    </source>
</evidence>
<dbReference type="EMBL" id="NOWT01000002">
    <property type="protein sequence ID" value="OYD85850.1"/>
    <property type="molecule type" value="Genomic_DNA"/>
</dbReference>
<accession>A0A235HJ39</accession>
<sequence length="61" mass="6141">MENLGVDNLGVDEDENPCVGICVIGEDGYCEGCGRSEDEIYGTPPAPTPAPAVTGADAKAG</sequence>